<protein>
    <submittedName>
        <fullName evidence="1">Uncharacterized protein</fullName>
    </submittedName>
</protein>
<accession>A0AAD8PL52</accession>
<gene>
    <name evidence="1" type="ORF">LY79DRAFT_528026</name>
</gene>
<reference evidence="1" key="1">
    <citation type="submission" date="2021-06" db="EMBL/GenBank/DDBJ databases">
        <title>Comparative genomics, transcriptomics and evolutionary studies reveal genomic signatures of adaptation to plant cell wall in hemibiotrophic fungi.</title>
        <authorList>
            <consortium name="DOE Joint Genome Institute"/>
            <person name="Baroncelli R."/>
            <person name="Diaz J.F."/>
            <person name="Benocci T."/>
            <person name="Peng M."/>
            <person name="Battaglia E."/>
            <person name="Haridas S."/>
            <person name="Andreopoulos W."/>
            <person name="Labutti K."/>
            <person name="Pangilinan J."/>
            <person name="Floch G.L."/>
            <person name="Makela M.R."/>
            <person name="Henrissat B."/>
            <person name="Grigoriev I.V."/>
            <person name="Crouch J.A."/>
            <person name="De Vries R.P."/>
            <person name="Sukno S.A."/>
            <person name="Thon M.R."/>
        </authorList>
    </citation>
    <scope>NUCLEOTIDE SEQUENCE</scope>
    <source>
        <strain evidence="1">CBS 125086</strain>
    </source>
</reference>
<comment type="caution">
    <text evidence="1">The sequence shown here is derived from an EMBL/GenBank/DDBJ whole genome shotgun (WGS) entry which is preliminary data.</text>
</comment>
<dbReference type="Gene3D" id="3.30.559.30">
    <property type="entry name" value="Nonribosomal peptide synthetase, condensation domain"/>
    <property type="match status" value="1"/>
</dbReference>
<dbReference type="Proteomes" id="UP001230504">
    <property type="component" value="Unassembled WGS sequence"/>
</dbReference>
<sequence>SLVHAAWGPALAASSGLADVVFAATVSGRNASVDGIKEIASPTMATIPVRTTVD</sequence>
<keyword evidence="2" id="KW-1185">Reference proteome</keyword>
<name>A0AAD8PL52_9PEZI</name>
<evidence type="ECO:0000313" key="2">
    <source>
        <dbReference type="Proteomes" id="UP001230504"/>
    </source>
</evidence>
<feature type="non-terminal residue" evidence="1">
    <location>
        <position position="1"/>
    </location>
</feature>
<organism evidence="1 2">
    <name type="scientific">Colletotrichum navitas</name>
    <dbReference type="NCBI Taxonomy" id="681940"/>
    <lineage>
        <taxon>Eukaryota</taxon>
        <taxon>Fungi</taxon>
        <taxon>Dikarya</taxon>
        <taxon>Ascomycota</taxon>
        <taxon>Pezizomycotina</taxon>
        <taxon>Sordariomycetes</taxon>
        <taxon>Hypocreomycetidae</taxon>
        <taxon>Glomerellales</taxon>
        <taxon>Glomerellaceae</taxon>
        <taxon>Colletotrichum</taxon>
        <taxon>Colletotrichum graminicola species complex</taxon>
    </lineage>
</organism>
<dbReference type="EMBL" id="JAHLJV010000122">
    <property type="protein sequence ID" value="KAK1569803.1"/>
    <property type="molecule type" value="Genomic_DNA"/>
</dbReference>
<dbReference type="SUPFAM" id="SSF52777">
    <property type="entry name" value="CoA-dependent acyltransferases"/>
    <property type="match status" value="1"/>
</dbReference>
<evidence type="ECO:0000313" key="1">
    <source>
        <dbReference type="EMBL" id="KAK1569803.1"/>
    </source>
</evidence>
<dbReference type="AlphaFoldDB" id="A0AAD8PL52"/>
<proteinExistence type="predicted"/>
<dbReference type="RefSeq" id="XP_060408006.1">
    <property type="nucleotide sequence ID" value="XM_060555986.1"/>
</dbReference>
<dbReference type="GeneID" id="85440226"/>